<dbReference type="InterPro" id="IPR011032">
    <property type="entry name" value="GroES-like_sf"/>
</dbReference>
<reference evidence="5" key="1">
    <citation type="submission" date="2018-07" db="EMBL/GenBank/DDBJ databases">
        <authorList>
            <person name="Kim H."/>
        </authorList>
    </citation>
    <scope>NUCLEOTIDE SEQUENCE [LARGE SCALE GENOMIC DNA]</scope>
    <source>
        <strain evidence="5">F02</strain>
    </source>
</reference>
<dbReference type="GO" id="GO:0070402">
    <property type="term" value="F:NADPH binding"/>
    <property type="evidence" value="ECO:0007669"/>
    <property type="project" value="TreeGrafter"/>
</dbReference>
<keyword evidence="1" id="KW-0521">NADP</keyword>
<organism evidence="4 5">
    <name type="scientific">Ephemeroptericola cinctiostellae</name>
    <dbReference type="NCBI Taxonomy" id="2268024"/>
    <lineage>
        <taxon>Bacteria</taxon>
        <taxon>Pseudomonadati</taxon>
        <taxon>Pseudomonadota</taxon>
        <taxon>Betaproteobacteria</taxon>
        <taxon>Burkholderiales</taxon>
        <taxon>Burkholderiaceae</taxon>
        <taxon>Ephemeroptericola</taxon>
    </lineage>
</organism>
<dbReference type="Gene3D" id="3.90.180.10">
    <property type="entry name" value="Medium-chain alcohol dehydrogenases, catalytic domain"/>
    <property type="match status" value="1"/>
</dbReference>
<dbReference type="SUPFAM" id="SSF51735">
    <property type="entry name" value="NAD(P)-binding Rossmann-fold domains"/>
    <property type="match status" value="1"/>
</dbReference>
<dbReference type="Proteomes" id="UP000252182">
    <property type="component" value="Chromosome"/>
</dbReference>
<dbReference type="EMBL" id="CP031124">
    <property type="protein sequence ID" value="AXF84367.1"/>
    <property type="molecule type" value="Genomic_DNA"/>
</dbReference>
<dbReference type="GO" id="GO:0004315">
    <property type="term" value="F:3-oxoacyl-[acyl-carrier-protein] synthase activity"/>
    <property type="evidence" value="ECO:0007669"/>
    <property type="project" value="UniProtKB-EC"/>
</dbReference>
<dbReference type="Pfam" id="PF08240">
    <property type="entry name" value="ADH_N"/>
    <property type="match status" value="1"/>
</dbReference>
<dbReference type="InterPro" id="IPR013154">
    <property type="entry name" value="ADH-like_N"/>
</dbReference>
<dbReference type="Pfam" id="PF00107">
    <property type="entry name" value="ADH_zinc_N"/>
    <property type="match status" value="1"/>
</dbReference>
<dbReference type="InterPro" id="IPR013149">
    <property type="entry name" value="ADH-like_C"/>
</dbReference>
<dbReference type="PANTHER" id="PTHR48106:SF8">
    <property type="entry name" value="OS02G0805600 PROTEIN"/>
    <property type="match status" value="1"/>
</dbReference>
<feature type="domain" description="Enoyl reductase (ER)" evidence="3">
    <location>
        <begin position="17"/>
        <end position="331"/>
    </location>
</feature>
<dbReference type="Gene3D" id="3.40.50.720">
    <property type="entry name" value="NAD(P)-binding Rossmann-like Domain"/>
    <property type="match status" value="1"/>
</dbReference>
<proteinExistence type="predicted"/>
<protein>
    <submittedName>
        <fullName evidence="4">Phthiocerol/phenolphthiocerol synthesis polyketide synthase type I PpsC</fullName>
        <ecNumber evidence="4">2.3.1.41</ecNumber>
    </submittedName>
</protein>
<dbReference type="EC" id="2.3.1.41" evidence="4"/>
<dbReference type="AlphaFoldDB" id="A0A345D7M9"/>
<dbReference type="KEGG" id="hyf:DTO96_100070"/>
<evidence type="ECO:0000256" key="2">
    <source>
        <dbReference type="ARBA" id="ARBA00023002"/>
    </source>
</evidence>
<gene>
    <name evidence="4" type="primary">ppsC</name>
    <name evidence="4" type="ORF">DTO96_100070</name>
</gene>
<evidence type="ECO:0000259" key="3">
    <source>
        <dbReference type="SMART" id="SM00829"/>
    </source>
</evidence>
<sequence length="334" mass="35455">MSNGRSTMQAVICDGVGDASVMRIAEVVRPSAGVGQLLIKVQAAGVNRPDVLQRSGLYAPPADASPILGLEVAGEVVGGDLGDGFALGDCVCALTHGGGYAEYVVVERAQCLPVPRGWSVVEAASLPETFFTVWFNVFERAHLGRDGVETLLVHAGASGIGVAAIQMAKAMGQKVWVTAGTLEKRDACVRLGAVGALNYHEADWVDVFLAMTEQQGANVVLDMVGGGSLASNVKALAHGGRLAWIAFLAGHRAELKINEVMAKEISLTGSYLRRQSSTMKAHIARQLRLAVWPKLEAGDIQPVIDHVFGFEDVILAHNRMESNLNIGKIVLQWP</sequence>
<dbReference type="InterPro" id="IPR014189">
    <property type="entry name" value="Quinone_OxRdtase_PIG3"/>
</dbReference>
<evidence type="ECO:0000256" key="1">
    <source>
        <dbReference type="ARBA" id="ARBA00022857"/>
    </source>
</evidence>
<keyword evidence="4" id="KW-0012">Acyltransferase</keyword>
<dbReference type="CDD" id="cd05276">
    <property type="entry name" value="p53_inducible_oxidoreductase"/>
    <property type="match status" value="1"/>
</dbReference>
<accession>A0A345D7M9</accession>
<dbReference type="NCBIfam" id="TIGR02824">
    <property type="entry name" value="quinone_pig3"/>
    <property type="match status" value="1"/>
</dbReference>
<dbReference type="SUPFAM" id="SSF50129">
    <property type="entry name" value="GroES-like"/>
    <property type="match status" value="1"/>
</dbReference>
<dbReference type="InterPro" id="IPR036291">
    <property type="entry name" value="NAD(P)-bd_dom_sf"/>
</dbReference>
<dbReference type="SMART" id="SM00829">
    <property type="entry name" value="PKS_ER"/>
    <property type="match status" value="1"/>
</dbReference>
<name>A0A345D7M9_9BURK</name>
<keyword evidence="2" id="KW-0560">Oxidoreductase</keyword>
<keyword evidence="4" id="KW-0808">Transferase</keyword>
<dbReference type="GO" id="GO:0016651">
    <property type="term" value="F:oxidoreductase activity, acting on NAD(P)H"/>
    <property type="evidence" value="ECO:0007669"/>
    <property type="project" value="TreeGrafter"/>
</dbReference>
<keyword evidence="5" id="KW-1185">Reference proteome</keyword>
<evidence type="ECO:0000313" key="5">
    <source>
        <dbReference type="Proteomes" id="UP000252182"/>
    </source>
</evidence>
<dbReference type="PANTHER" id="PTHR48106">
    <property type="entry name" value="QUINONE OXIDOREDUCTASE PIG3-RELATED"/>
    <property type="match status" value="1"/>
</dbReference>
<dbReference type="InterPro" id="IPR020843">
    <property type="entry name" value="ER"/>
</dbReference>
<evidence type="ECO:0000313" key="4">
    <source>
        <dbReference type="EMBL" id="AXF84367.1"/>
    </source>
</evidence>